<accession>A0ABR0XVI8</accession>
<organism evidence="3 4">
    <name type="scientific">Rehmannia glutinosa</name>
    <name type="common">Chinese foxglove</name>
    <dbReference type="NCBI Taxonomy" id="99300"/>
    <lineage>
        <taxon>Eukaryota</taxon>
        <taxon>Viridiplantae</taxon>
        <taxon>Streptophyta</taxon>
        <taxon>Embryophyta</taxon>
        <taxon>Tracheophyta</taxon>
        <taxon>Spermatophyta</taxon>
        <taxon>Magnoliopsida</taxon>
        <taxon>eudicotyledons</taxon>
        <taxon>Gunneridae</taxon>
        <taxon>Pentapetalae</taxon>
        <taxon>asterids</taxon>
        <taxon>lamiids</taxon>
        <taxon>Lamiales</taxon>
        <taxon>Orobanchaceae</taxon>
        <taxon>Rehmannieae</taxon>
        <taxon>Rehmannia</taxon>
    </lineage>
</organism>
<name>A0ABR0XVI8_REHGL</name>
<dbReference type="PANTHER" id="PTHR33431:SF12">
    <property type="entry name" value="HIGH MOBILITY GROUP BOX PROTEIN, PUTATIVE (DUF1635)-RELATED"/>
    <property type="match status" value="1"/>
</dbReference>
<dbReference type="EMBL" id="JABTTQ020000001">
    <property type="protein sequence ID" value="KAK6163222.1"/>
    <property type="molecule type" value="Genomic_DNA"/>
</dbReference>
<keyword evidence="4" id="KW-1185">Reference proteome</keyword>
<comment type="caution">
    <text evidence="3">The sequence shown here is derived from an EMBL/GenBank/DDBJ whole genome shotgun (WGS) entry which is preliminary data.</text>
</comment>
<feature type="compositionally biased region" description="Low complexity" evidence="2">
    <location>
        <begin position="85"/>
        <end position="100"/>
    </location>
</feature>
<evidence type="ECO:0000313" key="4">
    <source>
        <dbReference type="Proteomes" id="UP001318860"/>
    </source>
</evidence>
<protein>
    <submittedName>
        <fullName evidence="3">Uncharacterized protein</fullName>
    </submittedName>
</protein>
<dbReference type="PANTHER" id="PTHR33431">
    <property type="entry name" value="ENABLED-LIKE PROTEIN (DUF1635)"/>
    <property type="match status" value="1"/>
</dbReference>
<dbReference type="Proteomes" id="UP001318860">
    <property type="component" value="Unassembled WGS sequence"/>
</dbReference>
<feature type="region of interest" description="Disordered" evidence="2">
    <location>
        <begin position="65"/>
        <end position="100"/>
    </location>
</feature>
<feature type="coiled-coil region" evidence="1">
    <location>
        <begin position="1"/>
        <end position="60"/>
    </location>
</feature>
<gene>
    <name evidence="3" type="ORF">DH2020_000086</name>
</gene>
<evidence type="ECO:0000256" key="1">
    <source>
        <dbReference type="SAM" id="Coils"/>
    </source>
</evidence>
<reference evidence="3 4" key="1">
    <citation type="journal article" date="2021" name="Comput. Struct. Biotechnol. J.">
        <title>De novo genome assembly of the potent medicinal plant Rehmannia glutinosa using nanopore technology.</title>
        <authorList>
            <person name="Ma L."/>
            <person name="Dong C."/>
            <person name="Song C."/>
            <person name="Wang X."/>
            <person name="Zheng X."/>
            <person name="Niu Y."/>
            <person name="Chen S."/>
            <person name="Feng W."/>
        </authorList>
    </citation>
    <scope>NUCLEOTIDE SEQUENCE [LARGE SCALE GENOMIC DNA]</scope>
    <source>
        <strain evidence="3">DH-2019</strain>
    </source>
</reference>
<evidence type="ECO:0000313" key="3">
    <source>
        <dbReference type="EMBL" id="KAK6163222.1"/>
    </source>
</evidence>
<sequence>MEQLGQKLLFTTLELEKLKSESMEEIQKNKDYINQLIHLLKYAIQERDEAQNQLQNLLNNNPIPLFQTGHPNHNPLIKPNSNVTESESSSPFDSVSSPDSNAVVLSSDQIIDDLVKGRDLPEKGGFLEAVVRAGPLLRTILVAGPLPRWRNPPRVQAFQIPPVSIRANVGTGSMSSEGFGRVSCGSGQAQSVPLLSFGNMSSGSCLGNGMNGTCYAPLAKRQRFI</sequence>
<dbReference type="InterPro" id="IPR012862">
    <property type="entry name" value="DUF1635"/>
</dbReference>
<dbReference type="Pfam" id="PF07795">
    <property type="entry name" value="DUF1635"/>
    <property type="match status" value="1"/>
</dbReference>
<keyword evidence="1" id="KW-0175">Coiled coil</keyword>
<evidence type="ECO:0000256" key="2">
    <source>
        <dbReference type="SAM" id="MobiDB-lite"/>
    </source>
</evidence>
<proteinExistence type="predicted"/>